<evidence type="ECO:0000313" key="2">
    <source>
        <dbReference type="Proteomes" id="UP000187203"/>
    </source>
</evidence>
<accession>A0A1R3JSQ8</accession>
<dbReference type="EMBL" id="AWUE01015411">
    <property type="protein sequence ID" value="OMO97824.1"/>
    <property type="molecule type" value="Genomic_DNA"/>
</dbReference>
<dbReference type="AlphaFoldDB" id="A0A1R3JSQ8"/>
<sequence length="191" mass="21895">MVKMRIMNMIEKDLKCYVMANYMQIAFDNIGFFLLTEFGECGIGVRVTPVVWHPNFCQFTGRLLLNIYGLTLGKQQHTLMTTLGVITVHPTVGPAVVQTRRWSREAKRCLAGLHLVIRNFSEIDSVVIFKPSDFRLVRRLAELIGLRPHLSLSHVLRHDHSQVNREALELGGMVEMERITLEVMDGPHYVH</sequence>
<evidence type="ECO:0000313" key="1">
    <source>
        <dbReference type="EMBL" id="OMO97824.1"/>
    </source>
</evidence>
<gene>
    <name evidence="1" type="ORF">COLO4_14334</name>
</gene>
<comment type="caution">
    <text evidence="1">The sequence shown here is derived from an EMBL/GenBank/DDBJ whole genome shotgun (WGS) entry which is preliminary data.</text>
</comment>
<dbReference type="Proteomes" id="UP000187203">
    <property type="component" value="Unassembled WGS sequence"/>
</dbReference>
<organism evidence="1 2">
    <name type="scientific">Corchorus olitorius</name>
    <dbReference type="NCBI Taxonomy" id="93759"/>
    <lineage>
        <taxon>Eukaryota</taxon>
        <taxon>Viridiplantae</taxon>
        <taxon>Streptophyta</taxon>
        <taxon>Embryophyta</taxon>
        <taxon>Tracheophyta</taxon>
        <taxon>Spermatophyta</taxon>
        <taxon>Magnoliopsida</taxon>
        <taxon>eudicotyledons</taxon>
        <taxon>Gunneridae</taxon>
        <taxon>Pentapetalae</taxon>
        <taxon>rosids</taxon>
        <taxon>malvids</taxon>
        <taxon>Malvales</taxon>
        <taxon>Malvaceae</taxon>
        <taxon>Grewioideae</taxon>
        <taxon>Apeibeae</taxon>
        <taxon>Corchorus</taxon>
    </lineage>
</organism>
<protein>
    <submittedName>
        <fullName evidence="1">Uncharacterized protein</fullName>
    </submittedName>
</protein>
<name>A0A1R3JSQ8_9ROSI</name>
<proteinExistence type="predicted"/>
<keyword evidence="2" id="KW-1185">Reference proteome</keyword>
<reference evidence="2" key="1">
    <citation type="submission" date="2013-09" db="EMBL/GenBank/DDBJ databases">
        <title>Corchorus olitorius genome sequencing.</title>
        <authorList>
            <person name="Alam M."/>
            <person name="Haque M.S."/>
            <person name="Islam M.S."/>
            <person name="Emdad E.M."/>
            <person name="Islam M.M."/>
            <person name="Ahmed B."/>
            <person name="Halim A."/>
            <person name="Hossen Q.M.M."/>
            <person name="Hossain M.Z."/>
            <person name="Ahmed R."/>
            <person name="Khan M.M."/>
            <person name="Islam R."/>
            <person name="Rashid M.M."/>
            <person name="Khan S.A."/>
            <person name="Rahman M.S."/>
            <person name="Alam M."/>
            <person name="Yahiya A.S."/>
            <person name="Khan M.S."/>
            <person name="Azam M.S."/>
            <person name="Haque T."/>
            <person name="Lashkar M.Z.H."/>
            <person name="Akhand A.I."/>
            <person name="Morshed G."/>
            <person name="Roy S."/>
            <person name="Uddin K.S."/>
            <person name="Rabeya T."/>
            <person name="Hossain A.S."/>
            <person name="Chowdhury A."/>
            <person name="Snigdha A.R."/>
            <person name="Mortoza M.S."/>
            <person name="Matin S.A."/>
            <person name="Hoque S.M.E."/>
            <person name="Islam M.K."/>
            <person name="Roy D.K."/>
            <person name="Haider R."/>
            <person name="Moosa M.M."/>
            <person name="Elias S.M."/>
            <person name="Hasan A.M."/>
            <person name="Jahan S."/>
            <person name="Shafiuddin M."/>
            <person name="Mahmood N."/>
            <person name="Shommy N.S."/>
        </authorList>
    </citation>
    <scope>NUCLEOTIDE SEQUENCE [LARGE SCALE GENOMIC DNA]</scope>
    <source>
        <strain evidence="2">cv. O-4</strain>
    </source>
</reference>